<dbReference type="GO" id="GO:0000082">
    <property type="term" value="P:G1/S transition of mitotic cell cycle"/>
    <property type="evidence" value="ECO:0007669"/>
    <property type="project" value="TreeGrafter"/>
</dbReference>
<accession>A0A914W345</accession>
<dbReference type="FunFam" id="3.30.200.20:FF:000215">
    <property type="entry name" value="Cyclin-dependent kinase 2 (CDK2L)"/>
    <property type="match status" value="1"/>
</dbReference>
<name>A0A914W345_9BILA</name>
<dbReference type="InterPro" id="IPR050108">
    <property type="entry name" value="CDK"/>
</dbReference>
<evidence type="ECO:0000313" key="18">
    <source>
        <dbReference type="WBParaSite" id="PSAMB.scaffold2950size20436.g19845.t1"/>
    </source>
</evidence>
<dbReference type="GO" id="GO:0010468">
    <property type="term" value="P:regulation of gene expression"/>
    <property type="evidence" value="ECO:0007669"/>
    <property type="project" value="TreeGrafter"/>
</dbReference>
<keyword evidence="10" id="KW-0131">Cell cycle</keyword>
<dbReference type="Pfam" id="PF00069">
    <property type="entry name" value="Pkinase"/>
    <property type="match status" value="1"/>
</dbReference>
<proteinExistence type="inferred from homology"/>
<feature type="region of interest" description="Disordered" evidence="15">
    <location>
        <begin position="337"/>
        <end position="361"/>
    </location>
</feature>
<evidence type="ECO:0000256" key="13">
    <source>
        <dbReference type="PROSITE-ProRule" id="PRU10141"/>
    </source>
</evidence>
<dbReference type="GO" id="GO:0010389">
    <property type="term" value="P:regulation of G2/M transition of mitotic cell cycle"/>
    <property type="evidence" value="ECO:0007669"/>
    <property type="project" value="TreeGrafter"/>
</dbReference>
<dbReference type="SUPFAM" id="SSF56112">
    <property type="entry name" value="Protein kinase-like (PK-like)"/>
    <property type="match status" value="1"/>
</dbReference>
<dbReference type="GO" id="GO:0005737">
    <property type="term" value="C:cytoplasm"/>
    <property type="evidence" value="ECO:0007669"/>
    <property type="project" value="TreeGrafter"/>
</dbReference>
<dbReference type="GO" id="GO:0005634">
    <property type="term" value="C:nucleus"/>
    <property type="evidence" value="ECO:0007669"/>
    <property type="project" value="TreeGrafter"/>
</dbReference>
<evidence type="ECO:0000256" key="9">
    <source>
        <dbReference type="ARBA" id="ARBA00022840"/>
    </source>
</evidence>
<comment type="similarity">
    <text evidence="1">Belongs to the protein kinase superfamily. CMGC Ser/Thr protein kinase family. CDC2/CDKX subfamily.</text>
</comment>
<evidence type="ECO:0000256" key="7">
    <source>
        <dbReference type="ARBA" id="ARBA00022776"/>
    </source>
</evidence>
<dbReference type="InterPro" id="IPR008271">
    <property type="entry name" value="Ser/Thr_kinase_AS"/>
</dbReference>
<evidence type="ECO:0000256" key="12">
    <source>
        <dbReference type="ARBA" id="ARBA00048367"/>
    </source>
</evidence>
<evidence type="ECO:0000256" key="6">
    <source>
        <dbReference type="ARBA" id="ARBA00022741"/>
    </source>
</evidence>
<dbReference type="PROSITE" id="PS50011">
    <property type="entry name" value="PROTEIN_KINASE_DOM"/>
    <property type="match status" value="1"/>
</dbReference>
<dbReference type="WBParaSite" id="PSAMB.scaffold2950size20436.g19845.t1">
    <property type="protein sequence ID" value="PSAMB.scaffold2950size20436.g19845.t1"/>
    <property type="gene ID" value="PSAMB.scaffold2950size20436.g19845"/>
</dbReference>
<dbReference type="PROSITE" id="PS00108">
    <property type="entry name" value="PROTEIN_KINASE_ST"/>
    <property type="match status" value="1"/>
</dbReference>
<reference evidence="18" key="1">
    <citation type="submission" date="2022-11" db="UniProtKB">
        <authorList>
            <consortium name="WormBaseParasite"/>
        </authorList>
    </citation>
    <scope>IDENTIFICATION</scope>
</reference>
<dbReference type="Gene3D" id="3.30.200.20">
    <property type="entry name" value="Phosphorylase Kinase, domain 1"/>
    <property type="match status" value="1"/>
</dbReference>
<feature type="domain" description="Protein kinase" evidence="16">
    <location>
        <begin position="4"/>
        <end position="286"/>
    </location>
</feature>
<evidence type="ECO:0000256" key="11">
    <source>
        <dbReference type="ARBA" id="ARBA00047811"/>
    </source>
</evidence>
<dbReference type="FunFam" id="1.10.510.10:FF:000706">
    <property type="entry name" value="Cyclin-dependent kinase 1"/>
    <property type="match status" value="1"/>
</dbReference>
<dbReference type="GO" id="GO:0000307">
    <property type="term" value="C:cyclin-dependent protein kinase holoenzyme complex"/>
    <property type="evidence" value="ECO:0007669"/>
    <property type="project" value="TreeGrafter"/>
</dbReference>
<dbReference type="InterPro" id="IPR000719">
    <property type="entry name" value="Prot_kinase_dom"/>
</dbReference>
<keyword evidence="9 13" id="KW-0067">ATP-binding</keyword>
<keyword evidence="17" id="KW-1185">Reference proteome</keyword>
<evidence type="ECO:0000256" key="4">
    <source>
        <dbReference type="ARBA" id="ARBA00022618"/>
    </source>
</evidence>
<evidence type="ECO:0000313" key="17">
    <source>
        <dbReference type="Proteomes" id="UP000887566"/>
    </source>
</evidence>
<dbReference type="AlphaFoldDB" id="A0A914W345"/>
<feature type="binding site" evidence="13">
    <location>
        <position position="33"/>
    </location>
    <ligand>
        <name>ATP</name>
        <dbReference type="ChEBI" id="CHEBI:30616"/>
    </ligand>
</feature>
<evidence type="ECO:0000256" key="3">
    <source>
        <dbReference type="ARBA" id="ARBA00022527"/>
    </source>
</evidence>
<evidence type="ECO:0000256" key="2">
    <source>
        <dbReference type="ARBA" id="ARBA00012425"/>
    </source>
</evidence>
<evidence type="ECO:0000256" key="10">
    <source>
        <dbReference type="ARBA" id="ARBA00023306"/>
    </source>
</evidence>
<dbReference type="GO" id="GO:0090068">
    <property type="term" value="P:positive regulation of cell cycle process"/>
    <property type="evidence" value="ECO:0007669"/>
    <property type="project" value="UniProtKB-ARBA"/>
</dbReference>
<dbReference type="GO" id="GO:0005524">
    <property type="term" value="F:ATP binding"/>
    <property type="evidence" value="ECO:0007669"/>
    <property type="project" value="UniProtKB-UniRule"/>
</dbReference>
<protein>
    <recommendedName>
        <fullName evidence="2">cyclin-dependent kinase</fullName>
        <ecNumber evidence="2">2.7.11.22</ecNumber>
    </recommendedName>
</protein>
<keyword evidence="4" id="KW-0132">Cell division</keyword>
<dbReference type="InterPro" id="IPR011009">
    <property type="entry name" value="Kinase-like_dom_sf"/>
</dbReference>
<dbReference type="PANTHER" id="PTHR24056:SF254">
    <property type="entry name" value="CYCLIN-DEPENDENT KINASE 2"/>
    <property type="match status" value="1"/>
</dbReference>
<evidence type="ECO:0000256" key="15">
    <source>
        <dbReference type="SAM" id="MobiDB-lite"/>
    </source>
</evidence>
<dbReference type="PROSITE" id="PS00107">
    <property type="entry name" value="PROTEIN_KINASE_ATP"/>
    <property type="match status" value="1"/>
</dbReference>
<evidence type="ECO:0000256" key="14">
    <source>
        <dbReference type="RuleBase" id="RU000304"/>
    </source>
</evidence>
<dbReference type="GO" id="GO:0030332">
    <property type="term" value="F:cyclin binding"/>
    <property type="evidence" value="ECO:0007669"/>
    <property type="project" value="TreeGrafter"/>
</dbReference>
<organism evidence="17 18">
    <name type="scientific">Plectus sambesii</name>
    <dbReference type="NCBI Taxonomy" id="2011161"/>
    <lineage>
        <taxon>Eukaryota</taxon>
        <taxon>Metazoa</taxon>
        <taxon>Ecdysozoa</taxon>
        <taxon>Nematoda</taxon>
        <taxon>Chromadorea</taxon>
        <taxon>Plectida</taxon>
        <taxon>Plectina</taxon>
        <taxon>Plectoidea</taxon>
        <taxon>Plectidae</taxon>
        <taxon>Plectus</taxon>
    </lineage>
</organism>
<keyword evidence="5" id="KW-0808">Transferase</keyword>
<dbReference type="GO" id="GO:0004693">
    <property type="term" value="F:cyclin-dependent protein serine/threonine kinase activity"/>
    <property type="evidence" value="ECO:0007669"/>
    <property type="project" value="UniProtKB-EC"/>
</dbReference>
<comment type="catalytic activity">
    <reaction evidence="11">
        <text>L-threonyl-[protein] + ATP = O-phospho-L-threonyl-[protein] + ADP + H(+)</text>
        <dbReference type="Rhea" id="RHEA:46608"/>
        <dbReference type="Rhea" id="RHEA-COMP:11060"/>
        <dbReference type="Rhea" id="RHEA-COMP:11605"/>
        <dbReference type="ChEBI" id="CHEBI:15378"/>
        <dbReference type="ChEBI" id="CHEBI:30013"/>
        <dbReference type="ChEBI" id="CHEBI:30616"/>
        <dbReference type="ChEBI" id="CHEBI:61977"/>
        <dbReference type="ChEBI" id="CHEBI:456216"/>
        <dbReference type="EC" id="2.7.11.22"/>
    </reaction>
</comment>
<dbReference type="InterPro" id="IPR017441">
    <property type="entry name" value="Protein_kinase_ATP_BS"/>
</dbReference>
<evidence type="ECO:0000256" key="8">
    <source>
        <dbReference type="ARBA" id="ARBA00022777"/>
    </source>
</evidence>
<dbReference type="GO" id="GO:0051446">
    <property type="term" value="P:positive regulation of meiotic cell cycle"/>
    <property type="evidence" value="ECO:0007669"/>
    <property type="project" value="UniProtKB-ARBA"/>
</dbReference>
<keyword evidence="8" id="KW-0418">Kinase</keyword>
<dbReference type="GO" id="GO:0051301">
    <property type="term" value="P:cell division"/>
    <property type="evidence" value="ECO:0007669"/>
    <property type="project" value="UniProtKB-KW"/>
</dbReference>
<dbReference type="PANTHER" id="PTHR24056">
    <property type="entry name" value="CELL DIVISION PROTEIN KINASE"/>
    <property type="match status" value="1"/>
</dbReference>
<keyword evidence="3 14" id="KW-0723">Serine/threonine-protein kinase</keyword>
<dbReference type="GO" id="GO:0007165">
    <property type="term" value="P:signal transduction"/>
    <property type="evidence" value="ECO:0007669"/>
    <property type="project" value="TreeGrafter"/>
</dbReference>
<comment type="catalytic activity">
    <reaction evidence="12">
        <text>L-seryl-[protein] + ATP = O-phospho-L-seryl-[protein] + ADP + H(+)</text>
        <dbReference type="Rhea" id="RHEA:17989"/>
        <dbReference type="Rhea" id="RHEA-COMP:9863"/>
        <dbReference type="Rhea" id="RHEA-COMP:11604"/>
        <dbReference type="ChEBI" id="CHEBI:15378"/>
        <dbReference type="ChEBI" id="CHEBI:29999"/>
        <dbReference type="ChEBI" id="CHEBI:30616"/>
        <dbReference type="ChEBI" id="CHEBI:83421"/>
        <dbReference type="ChEBI" id="CHEBI:456216"/>
        <dbReference type="EC" id="2.7.11.22"/>
    </reaction>
</comment>
<evidence type="ECO:0000256" key="1">
    <source>
        <dbReference type="ARBA" id="ARBA00006485"/>
    </source>
</evidence>
<dbReference type="Gene3D" id="1.10.510.10">
    <property type="entry name" value="Transferase(Phosphotransferase) domain 1"/>
    <property type="match status" value="1"/>
</dbReference>
<keyword evidence="6 13" id="KW-0547">Nucleotide-binding</keyword>
<dbReference type="SMART" id="SM00220">
    <property type="entry name" value="S_TKc"/>
    <property type="match status" value="1"/>
</dbReference>
<evidence type="ECO:0000259" key="16">
    <source>
        <dbReference type="PROSITE" id="PS50011"/>
    </source>
</evidence>
<dbReference type="EC" id="2.7.11.22" evidence="2"/>
<evidence type="ECO:0000256" key="5">
    <source>
        <dbReference type="ARBA" id="ARBA00022679"/>
    </source>
</evidence>
<dbReference type="Proteomes" id="UP000887566">
    <property type="component" value="Unplaced"/>
</dbReference>
<keyword evidence="7" id="KW-0498">Mitosis</keyword>
<dbReference type="CDD" id="cd07835">
    <property type="entry name" value="STKc_CDK1_CdkB_like"/>
    <property type="match status" value="1"/>
</dbReference>
<sequence length="486" mass="54003">MDNYENLSKIGEGTYGVVYKAVESRSGKLVALKKIRLDSDPEGVPSTCIREIALLRELDHPHIVKLLDVVHSARNLYLVFEFCNQDLKAYLDRLGSRALPAVHVQSFTWQLLQGLAYCHTHRVLHRDLKPQNLLLDGDGVIKLADFGLARSFGVPSRCYTHEVVTLWYRAPEVLLGARYYSTGVDIWSLGCIFAEMATKKPLFPGDSEIDQLFKVFKILGTPNESVWPGVTALPDFKCSFPQWSATSLDQSVPGMADDALDLLSQMLVYDSTCRIAAKTAVSHRYFRNLPPHLPPLPDFDEGVALGINAGDNCNINFRLYSVDNERSQLTKMSRWNLKSSPKQSQMSNECNPCLRPPSRRASASKESSLVISGKRIGSPTSYPACVLNRLNSFAAAVVEVAPSKAKHVIHKEISAPRTILVVPRIRKGETSSVFGRTKNNPSELNFWAQLSQSSSGRSYLAPRGSSLTSGRGHFRPGLVAEHMIYR</sequence>
<feature type="compositionally biased region" description="Polar residues" evidence="15">
    <location>
        <begin position="337"/>
        <end position="350"/>
    </location>
</feature>